<protein>
    <recommendedName>
        <fullName evidence="4">BZIP domain-containing protein</fullName>
    </recommendedName>
</protein>
<organism evidence="2 3">
    <name type="scientific">Stomoxys calcitrans</name>
    <name type="common">Stable fly</name>
    <name type="synonym">Conops calcitrans</name>
    <dbReference type="NCBI Taxonomy" id="35570"/>
    <lineage>
        <taxon>Eukaryota</taxon>
        <taxon>Metazoa</taxon>
        <taxon>Ecdysozoa</taxon>
        <taxon>Arthropoda</taxon>
        <taxon>Hexapoda</taxon>
        <taxon>Insecta</taxon>
        <taxon>Pterygota</taxon>
        <taxon>Neoptera</taxon>
        <taxon>Endopterygota</taxon>
        <taxon>Diptera</taxon>
        <taxon>Brachycera</taxon>
        <taxon>Muscomorpha</taxon>
        <taxon>Muscoidea</taxon>
        <taxon>Muscidae</taxon>
        <taxon>Stomoxys</taxon>
    </lineage>
</organism>
<keyword evidence="3" id="KW-1185">Reference proteome</keyword>
<dbReference type="VEuPathDB" id="VectorBase:SCAU014414"/>
<sequence>MEPILNVRHQTEEDLESYDLEKYSFGSSTLIIADKKSVTIKRNGEQRLPTRKPDPKIYNRNAVNARENRRKKKLYLETLEKELQYARSANDTLSKALKRQMAISRQLEKQKKYYQNIIANHTEISSLLSILSNKKTPCSGGQEEAESKCSSAAETTDDIMDNDFDNCGCFESCSDLSSIWDKDSCLAGAQDVGQQEDKQSVFEDHCYYATSSSSDIHSSPELSTFSTDLSWDDDIGGVTTAHGQCLHVKRGKEEFCPTCHFDLSPSPPLQLFSSEIQ</sequence>
<dbReference type="EnsemblMetazoa" id="SCAU014414-RB">
    <property type="protein sequence ID" value="SCAU014414-PB"/>
    <property type="gene ID" value="SCAU014414"/>
</dbReference>
<feature type="coiled-coil region" evidence="1">
    <location>
        <begin position="62"/>
        <end position="96"/>
    </location>
</feature>
<dbReference type="STRING" id="35570.A0A1I8Q6S4"/>
<accession>A0A1I8Q6S4</accession>
<evidence type="ECO:0000313" key="2">
    <source>
        <dbReference type="EnsemblMetazoa" id="SCAU014414-PB"/>
    </source>
</evidence>
<keyword evidence="1" id="KW-0175">Coiled coil</keyword>
<dbReference type="Proteomes" id="UP000095300">
    <property type="component" value="Unassembled WGS sequence"/>
</dbReference>
<proteinExistence type="predicted"/>
<dbReference type="KEGG" id="scac:106096398"/>
<evidence type="ECO:0008006" key="4">
    <source>
        <dbReference type="Google" id="ProtNLM"/>
    </source>
</evidence>
<reference evidence="2" key="1">
    <citation type="submission" date="2020-05" db="UniProtKB">
        <authorList>
            <consortium name="EnsemblMetazoa"/>
        </authorList>
    </citation>
    <scope>IDENTIFICATION</scope>
    <source>
        <strain evidence="2">USDA</strain>
    </source>
</reference>
<evidence type="ECO:0000256" key="1">
    <source>
        <dbReference type="SAM" id="Coils"/>
    </source>
</evidence>
<dbReference type="AlphaFoldDB" id="A0A1I8Q6S4"/>
<evidence type="ECO:0000313" key="3">
    <source>
        <dbReference type="Proteomes" id="UP000095300"/>
    </source>
</evidence>
<gene>
    <name evidence="2" type="primary">106096398</name>
</gene>
<dbReference type="OrthoDB" id="6606299at2759"/>
<name>A0A1I8Q6S4_STOCA</name>